<name>A0AAN8W123_9MAGN</name>
<sequence length="92" mass="9858">ESTAGSCCCSIVARGGRQVLLGYLDLNQRDGNIAGLFQVMAHAVRFLDKKDADSPFISKFAKIATAEIVPSKVISWSNLLVNDLVSGITMVD</sequence>
<feature type="non-terminal residue" evidence="1">
    <location>
        <position position="1"/>
    </location>
</feature>
<comment type="caution">
    <text evidence="1">The sequence shown here is derived from an EMBL/GenBank/DDBJ whole genome shotgun (WGS) entry which is preliminary data.</text>
</comment>
<gene>
    <name evidence="1" type="ORF">RJ641_025196</name>
</gene>
<dbReference type="Proteomes" id="UP001370490">
    <property type="component" value="Unassembled WGS sequence"/>
</dbReference>
<dbReference type="AlphaFoldDB" id="A0AAN8W123"/>
<evidence type="ECO:0000313" key="2">
    <source>
        <dbReference type="Proteomes" id="UP001370490"/>
    </source>
</evidence>
<evidence type="ECO:0000313" key="1">
    <source>
        <dbReference type="EMBL" id="KAK6944094.1"/>
    </source>
</evidence>
<reference evidence="1 2" key="1">
    <citation type="submission" date="2023-12" db="EMBL/GenBank/DDBJ databases">
        <title>A high-quality genome assembly for Dillenia turbinata (Dilleniales).</title>
        <authorList>
            <person name="Chanderbali A."/>
        </authorList>
    </citation>
    <scope>NUCLEOTIDE SEQUENCE [LARGE SCALE GENOMIC DNA]</scope>
    <source>
        <strain evidence="1">LSX21</strain>
        <tissue evidence="1">Leaf</tissue>
    </source>
</reference>
<dbReference type="EMBL" id="JBAMMX010000003">
    <property type="protein sequence ID" value="KAK6944094.1"/>
    <property type="molecule type" value="Genomic_DNA"/>
</dbReference>
<keyword evidence="2" id="KW-1185">Reference proteome</keyword>
<proteinExistence type="predicted"/>
<protein>
    <submittedName>
        <fullName evidence="1">Uncharacterized protein</fullName>
    </submittedName>
</protein>
<accession>A0AAN8W123</accession>
<organism evidence="1 2">
    <name type="scientific">Dillenia turbinata</name>
    <dbReference type="NCBI Taxonomy" id="194707"/>
    <lineage>
        <taxon>Eukaryota</taxon>
        <taxon>Viridiplantae</taxon>
        <taxon>Streptophyta</taxon>
        <taxon>Embryophyta</taxon>
        <taxon>Tracheophyta</taxon>
        <taxon>Spermatophyta</taxon>
        <taxon>Magnoliopsida</taxon>
        <taxon>eudicotyledons</taxon>
        <taxon>Gunneridae</taxon>
        <taxon>Pentapetalae</taxon>
        <taxon>Dilleniales</taxon>
        <taxon>Dilleniaceae</taxon>
        <taxon>Dillenia</taxon>
    </lineage>
</organism>